<comment type="caution">
    <text evidence="2">The sequence shown here is derived from an EMBL/GenBank/DDBJ whole genome shotgun (WGS) entry which is preliminary data.</text>
</comment>
<dbReference type="Proteomes" id="UP001189429">
    <property type="component" value="Unassembled WGS sequence"/>
</dbReference>
<keyword evidence="3" id="KW-1185">Reference proteome</keyword>
<organism evidence="2 3">
    <name type="scientific">Prorocentrum cordatum</name>
    <dbReference type="NCBI Taxonomy" id="2364126"/>
    <lineage>
        <taxon>Eukaryota</taxon>
        <taxon>Sar</taxon>
        <taxon>Alveolata</taxon>
        <taxon>Dinophyceae</taxon>
        <taxon>Prorocentrales</taxon>
        <taxon>Prorocentraceae</taxon>
        <taxon>Prorocentrum</taxon>
    </lineage>
</organism>
<evidence type="ECO:0000256" key="1">
    <source>
        <dbReference type="SAM" id="MobiDB-lite"/>
    </source>
</evidence>
<gene>
    <name evidence="2" type="ORF">PCOR1329_LOCUS23908</name>
</gene>
<evidence type="ECO:0000313" key="3">
    <source>
        <dbReference type="Proteomes" id="UP001189429"/>
    </source>
</evidence>
<reference evidence="2" key="1">
    <citation type="submission" date="2023-10" db="EMBL/GenBank/DDBJ databases">
        <authorList>
            <person name="Chen Y."/>
            <person name="Shah S."/>
            <person name="Dougan E. K."/>
            <person name="Thang M."/>
            <person name="Chan C."/>
        </authorList>
    </citation>
    <scope>NUCLEOTIDE SEQUENCE [LARGE SCALE GENOMIC DNA]</scope>
</reference>
<protein>
    <recommendedName>
        <fullName evidence="4">Wax synthase domain-containing protein</fullName>
    </recommendedName>
</protein>
<proteinExistence type="predicted"/>
<name>A0ABN9RX12_9DINO</name>
<feature type="region of interest" description="Disordered" evidence="1">
    <location>
        <begin position="249"/>
        <end position="268"/>
    </location>
</feature>
<evidence type="ECO:0008006" key="4">
    <source>
        <dbReference type="Google" id="ProtNLM"/>
    </source>
</evidence>
<evidence type="ECO:0000313" key="2">
    <source>
        <dbReference type="EMBL" id="CAK0823055.1"/>
    </source>
</evidence>
<sequence length="370" mass="39940">MASPSRRRAARCRPREHLSRRCRVAPRSMSVDDAHGVLLVPPEQLELPSAAAFAFAVGPDTGRGLLDPAAWPEWAVIWYSGPSPPRGWPAVTAVAGRQKFAPDDQITAYQRRMRHLGLLVVLPSSIVHCLAPCQQLGRYVWWDTALCSILVSRGLTVIAELCLVAQVATGLLYCENEIFRAKYGPSDPGNFSWHFLTQGTVKAMIFLAVVAQGFSICGTATQRYLWFACKEDPYSILLGAGLPAHGARGRVRLRRGPPPEARGAQRGAARARGLLRGAVLPRLRRGDPRADAHRVLCRVPALGLHRGRPAVSRPLAGPAPGMTRPHGFPTSTPSFRASATACGRRSLCAYSRGIGRCGGRPSSSGPRTSA</sequence>
<accession>A0ABN9RX12</accession>
<dbReference type="EMBL" id="CAUYUJ010008158">
    <property type="protein sequence ID" value="CAK0823055.1"/>
    <property type="molecule type" value="Genomic_DNA"/>
</dbReference>